<proteinExistence type="predicted"/>
<dbReference type="GO" id="GO:0004497">
    <property type="term" value="F:monooxygenase activity"/>
    <property type="evidence" value="ECO:0007669"/>
    <property type="project" value="UniProtKB-KW"/>
</dbReference>
<feature type="domain" description="ABM" evidence="1">
    <location>
        <begin position="66"/>
        <end position="158"/>
    </location>
</feature>
<evidence type="ECO:0000313" key="3">
    <source>
        <dbReference type="Proteomes" id="UP001597451"/>
    </source>
</evidence>
<comment type="caution">
    <text evidence="2">The sequence shown here is derived from an EMBL/GenBank/DDBJ whole genome shotgun (WGS) entry which is preliminary data.</text>
</comment>
<dbReference type="Gene3D" id="3.30.70.100">
    <property type="match status" value="1"/>
</dbReference>
<dbReference type="PANTHER" id="PTHR34474">
    <property type="entry name" value="SIGNAL TRANSDUCTION PROTEIN TRAP"/>
    <property type="match status" value="1"/>
</dbReference>
<keyword evidence="2" id="KW-0560">Oxidoreductase</keyword>
<sequence length="166" mass="19187">MNAYMTNGTIDFLLKLEEKHKDIDFYFMTSNSGALAYYEGNGKSIFNAGRDYDILLEKGAISEDGYVVMNNIPVVEDGQATFEKRFMQGENNIDMMPGFQAYRFLKPLKGNTYVVFTQWRSAQDFENWKNSEHFKQSHKGQSTKPPAYYADKPFTTAYHMFDKDNA</sequence>
<dbReference type="InterPro" id="IPR011008">
    <property type="entry name" value="Dimeric_a/b-barrel"/>
</dbReference>
<keyword evidence="3" id="KW-1185">Reference proteome</keyword>
<dbReference type="Pfam" id="PF03992">
    <property type="entry name" value="ABM"/>
    <property type="match status" value="1"/>
</dbReference>
<evidence type="ECO:0000313" key="2">
    <source>
        <dbReference type="EMBL" id="MFD2630316.1"/>
    </source>
</evidence>
<dbReference type="EC" id="1.14.-.-" evidence="2"/>
<dbReference type="InterPro" id="IPR050404">
    <property type="entry name" value="Heme-degrading_MO"/>
</dbReference>
<evidence type="ECO:0000259" key="1">
    <source>
        <dbReference type="PROSITE" id="PS51725"/>
    </source>
</evidence>
<dbReference type="SUPFAM" id="SSF54909">
    <property type="entry name" value="Dimeric alpha+beta barrel"/>
    <property type="match status" value="1"/>
</dbReference>
<organism evidence="2 3">
    <name type="scientific">Oceanobacillus kapialis</name>
    <dbReference type="NCBI Taxonomy" id="481353"/>
    <lineage>
        <taxon>Bacteria</taxon>
        <taxon>Bacillati</taxon>
        <taxon>Bacillota</taxon>
        <taxon>Bacilli</taxon>
        <taxon>Bacillales</taxon>
        <taxon>Bacillaceae</taxon>
        <taxon>Oceanobacillus</taxon>
    </lineage>
</organism>
<dbReference type="RefSeq" id="WP_379563415.1">
    <property type="nucleotide sequence ID" value="NZ_JBHUMX010000041.1"/>
</dbReference>
<dbReference type="PANTHER" id="PTHR34474:SF2">
    <property type="entry name" value="SIGNAL TRANSDUCTION PROTEIN TRAP"/>
    <property type="match status" value="1"/>
</dbReference>
<dbReference type="Proteomes" id="UP001597451">
    <property type="component" value="Unassembled WGS sequence"/>
</dbReference>
<dbReference type="EMBL" id="JBHUMX010000041">
    <property type="protein sequence ID" value="MFD2630316.1"/>
    <property type="molecule type" value="Genomic_DNA"/>
</dbReference>
<protein>
    <submittedName>
        <fullName evidence="2">Antibiotic biosynthesis monooxygenase family protein</fullName>
        <ecNumber evidence="2">1.14.-.-</ecNumber>
    </submittedName>
</protein>
<accession>A0ABW5Q4N9</accession>
<keyword evidence="2" id="KW-0503">Monooxygenase</keyword>
<reference evidence="3" key="1">
    <citation type="journal article" date="2019" name="Int. J. Syst. Evol. Microbiol.">
        <title>The Global Catalogue of Microorganisms (GCM) 10K type strain sequencing project: providing services to taxonomists for standard genome sequencing and annotation.</title>
        <authorList>
            <consortium name="The Broad Institute Genomics Platform"/>
            <consortium name="The Broad Institute Genome Sequencing Center for Infectious Disease"/>
            <person name="Wu L."/>
            <person name="Ma J."/>
        </authorList>
    </citation>
    <scope>NUCLEOTIDE SEQUENCE [LARGE SCALE GENOMIC DNA]</scope>
    <source>
        <strain evidence="3">TISTR 1858</strain>
    </source>
</reference>
<dbReference type="InterPro" id="IPR007138">
    <property type="entry name" value="ABM_dom"/>
</dbReference>
<dbReference type="PROSITE" id="PS51725">
    <property type="entry name" value="ABM"/>
    <property type="match status" value="1"/>
</dbReference>
<gene>
    <name evidence="2" type="ORF">ACFSUN_16135</name>
</gene>
<name>A0ABW5Q4N9_9BACI</name>